<gene>
    <name evidence="1" type="ORF">DC3_44950</name>
</gene>
<evidence type="ECO:0000313" key="2">
    <source>
        <dbReference type="Proteomes" id="UP000321306"/>
    </source>
</evidence>
<sequence length="60" mass="6701">MKEPIENEPTEKLLMLPPVIRCLIFTVSVKNYGLGGQTVPCSPELTAEARRLTAFLHSLF</sequence>
<name>A0A511N7Q2_DEIC1</name>
<organism evidence="1 2">
    <name type="scientific">Deinococcus cellulosilyticus (strain DSM 18568 / NBRC 106333 / KACC 11606 / 5516J-15)</name>
    <dbReference type="NCBI Taxonomy" id="1223518"/>
    <lineage>
        <taxon>Bacteria</taxon>
        <taxon>Thermotogati</taxon>
        <taxon>Deinococcota</taxon>
        <taxon>Deinococci</taxon>
        <taxon>Deinococcales</taxon>
        <taxon>Deinococcaceae</taxon>
        <taxon>Deinococcus</taxon>
    </lineage>
</organism>
<dbReference type="EMBL" id="BJXB01000025">
    <property type="protein sequence ID" value="GEM48860.1"/>
    <property type="molecule type" value="Genomic_DNA"/>
</dbReference>
<comment type="caution">
    <text evidence="1">The sequence shown here is derived from an EMBL/GenBank/DDBJ whole genome shotgun (WGS) entry which is preliminary data.</text>
</comment>
<evidence type="ECO:0000313" key="1">
    <source>
        <dbReference type="EMBL" id="GEM48860.1"/>
    </source>
</evidence>
<keyword evidence="2" id="KW-1185">Reference proteome</keyword>
<proteinExistence type="predicted"/>
<protein>
    <submittedName>
        <fullName evidence="1">Uncharacterized protein</fullName>
    </submittedName>
</protein>
<accession>A0A511N7Q2</accession>
<reference evidence="1 2" key="1">
    <citation type="submission" date="2019-07" db="EMBL/GenBank/DDBJ databases">
        <title>Whole genome shotgun sequence of Deinococcus cellulosilyticus NBRC 106333.</title>
        <authorList>
            <person name="Hosoyama A."/>
            <person name="Uohara A."/>
            <person name="Ohji S."/>
            <person name="Ichikawa N."/>
        </authorList>
    </citation>
    <scope>NUCLEOTIDE SEQUENCE [LARGE SCALE GENOMIC DNA]</scope>
    <source>
        <strain evidence="1 2">NBRC 106333</strain>
    </source>
</reference>
<dbReference type="AlphaFoldDB" id="A0A511N7Q2"/>
<dbReference type="Proteomes" id="UP000321306">
    <property type="component" value="Unassembled WGS sequence"/>
</dbReference>